<evidence type="ECO:0000313" key="3">
    <source>
        <dbReference type="Proteomes" id="UP001209229"/>
    </source>
</evidence>
<comment type="caution">
    <text evidence="2">The sequence shown here is derived from an EMBL/GenBank/DDBJ whole genome shotgun (WGS) entry which is preliminary data.</text>
</comment>
<reference evidence="2" key="1">
    <citation type="submission" date="2022-10" db="EMBL/GenBank/DDBJ databases">
        <authorList>
            <person name="Yu W.X."/>
        </authorList>
    </citation>
    <scope>NUCLEOTIDE SEQUENCE</scope>
    <source>
        <strain evidence="2">AAT</strain>
    </source>
</reference>
<dbReference type="Proteomes" id="UP001209229">
    <property type="component" value="Unassembled WGS sequence"/>
</dbReference>
<feature type="transmembrane region" description="Helical" evidence="1">
    <location>
        <begin position="175"/>
        <end position="196"/>
    </location>
</feature>
<evidence type="ECO:0008006" key="4">
    <source>
        <dbReference type="Google" id="ProtNLM"/>
    </source>
</evidence>
<gene>
    <name evidence="2" type="ORF">OM075_11230</name>
</gene>
<keyword evidence="1" id="KW-0472">Membrane</keyword>
<dbReference type="EMBL" id="JAPDPJ010000023">
    <property type="protein sequence ID" value="MCW3787044.1"/>
    <property type="molecule type" value="Genomic_DNA"/>
</dbReference>
<organism evidence="2 3">
    <name type="scientific">Plebeiibacterium sediminum</name>
    <dbReference type="NCBI Taxonomy" id="2992112"/>
    <lineage>
        <taxon>Bacteria</taxon>
        <taxon>Pseudomonadati</taxon>
        <taxon>Bacteroidota</taxon>
        <taxon>Bacteroidia</taxon>
        <taxon>Marinilabiliales</taxon>
        <taxon>Marinilabiliaceae</taxon>
        <taxon>Plebeiibacterium</taxon>
    </lineage>
</organism>
<evidence type="ECO:0000256" key="1">
    <source>
        <dbReference type="SAM" id="Phobius"/>
    </source>
</evidence>
<accession>A0AAE3M543</accession>
<dbReference type="AlphaFoldDB" id="A0AAE3M543"/>
<name>A0AAE3M543_9BACT</name>
<sequence>MNSIAIEFYKYHKTSIKALVVIFCCIFLSGIKTNAQNVSASATLDSTTILIGGQIDLRIEVSQPEGLKVNFPVFNDTITKSIEIVEKGEVDSIKMDNDRIVLSQLYRITSFDSGLHYIPPIKIEVFDGELKNMVDTDPLSLRVVNPFQEVNPEKGMFDIKGVQDSPFKLSEILEYIYWVLGILVVLGLAIWGYLYYKRKHQGDGKVFIKAKPDEPAHIIAIRELDKVKEAKLWENNKIKEFYTSVSNILREYIENRYDIPALEQTSIEILSEIKTSAKIDKEIFDQLNQVLELSDLVKFAKFEPLPDEHALSLMNAYFFIEKTKENLIKSLEEEKDLMLEKEKNSNE</sequence>
<dbReference type="RefSeq" id="WP_301190609.1">
    <property type="nucleotide sequence ID" value="NZ_JAPDPJ010000023.1"/>
</dbReference>
<evidence type="ECO:0000313" key="2">
    <source>
        <dbReference type="EMBL" id="MCW3787044.1"/>
    </source>
</evidence>
<proteinExistence type="predicted"/>
<keyword evidence="1" id="KW-0812">Transmembrane</keyword>
<keyword evidence="1" id="KW-1133">Transmembrane helix</keyword>
<keyword evidence="3" id="KW-1185">Reference proteome</keyword>
<protein>
    <recommendedName>
        <fullName evidence="4">Protein BatD</fullName>
    </recommendedName>
</protein>